<evidence type="ECO:0000313" key="2">
    <source>
        <dbReference type="Proteomes" id="UP001196413"/>
    </source>
</evidence>
<keyword evidence="2" id="KW-1185">Reference proteome</keyword>
<sequence length="572" mass="65832">MTTVACRCIKCLIRKAERRNKVGRWVRVDKANFRCDIVESLCNDSTGSVVYQMLHAQIIEKQTREEHKRKKHQYDVYVILLDSTSSTQATRTASIPPAFLKRFTGKLNLRLTHAGAVCCHYISDAKARNPLRVTIPRTLHFFEKSMKAISFPYVNKVGLNSRPNGVALWFGKRMEKVDRTFFGLPPLYPDWTASETCYRYLDNETFLFKEYSQYGYKTLLAEDWMAGTLNWPNCWGFDKQPTDHYMRPFQVAIEKDVSKTLEKTYSVQNCIEQHQDILRYLQDFMNSYAELPKIGWIWLSLLGHDYENGLVHADLDFQQVLLNNKKKLDDSFVIILGDHGLRFGKVASTKLGNLEVSNPLFAMSVPKKLRETTNILQILEENAGRLQTTYDIRATLLDILKHQPESNFTDRGFMQIKGEYGTSFLRHQTIVEKTCKNQPIPMEYCTCQYAKNVINSSLPVATDAGRFLIKHVNSILANSNVTSLCATLEYSKTLSIFTYAPEELTKTYEISVKARPPSDGEFKAIVRSGEHGFEIASTEIDRLDQFGNNGYCVEDWLKRLCHCRIKLTTQKR</sequence>
<evidence type="ECO:0000313" key="1">
    <source>
        <dbReference type="EMBL" id="KAJ1374554.1"/>
    </source>
</evidence>
<dbReference type="InterPro" id="IPR004245">
    <property type="entry name" value="DUF229"/>
</dbReference>
<reference evidence="1" key="1">
    <citation type="submission" date="2021-06" db="EMBL/GenBank/DDBJ databases">
        <title>Parelaphostrongylus tenuis whole genome reference sequence.</title>
        <authorList>
            <person name="Garwood T.J."/>
            <person name="Larsen P.A."/>
            <person name="Fountain-Jones N.M."/>
            <person name="Garbe J.R."/>
            <person name="Macchietto M.G."/>
            <person name="Kania S.A."/>
            <person name="Gerhold R.W."/>
            <person name="Richards J.E."/>
            <person name="Wolf T.M."/>
        </authorList>
    </citation>
    <scope>NUCLEOTIDE SEQUENCE</scope>
    <source>
        <strain evidence="1">MNPRO001-30</strain>
        <tissue evidence="1">Meninges</tissue>
    </source>
</reference>
<protein>
    <submittedName>
        <fullName evidence="1">Uncharacterized protein</fullName>
    </submittedName>
</protein>
<gene>
    <name evidence="1" type="ORF">KIN20_037262</name>
</gene>
<comment type="caution">
    <text evidence="1">The sequence shown here is derived from an EMBL/GenBank/DDBJ whole genome shotgun (WGS) entry which is preliminary data.</text>
</comment>
<dbReference type="PANTHER" id="PTHR10974">
    <property type="entry name" value="FI08016P-RELATED"/>
    <property type="match status" value="1"/>
</dbReference>
<dbReference type="PANTHER" id="PTHR10974:SF75">
    <property type="entry name" value="SULFATASE DOMAIN-CONTAINING PROTEIN"/>
    <property type="match status" value="1"/>
</dbReference>
<dbReference type="GO" id="GO:0005615">
    <property type="term" value="C:extracellular space"/>
    <property type="evidence" value="ECO:0007669"/>
    <property type="project" value="TreeGrafter"/>
</dbReference>
<dbReference type="CDD" id="cd16021">
    <property type="entry name" value="ALP_like"/>
    <property type="match status" value="1"/>
</dbReference>
<name>A0AAD5WL18_PARTN</name>
<accession>A0AAD5WL18</accession>
<dbReference type="Proteomes" id="UP001196413">
    <property type="component" value="Unassembled WGS sequence"/>
</dbReference>
<proteinExistence type="predicted"/>
<organism evidence="1 2">
    <name type="scientific">Parelaphostrongylus tenuis</name>
    <name type="common">Meningeal worm</name>
    <dbReference type="NCBI Taxonomy" id="148309"/>
    <lineage>
        <taxon>Eukaryota</taxon>
        <taxon>Metazoa</taxon>
        <taxon>Ecdysozoa</taxon>
        <taxon>Nematoda</taxon>
        <taxon>Chromadorea</taxon>
        <taxon>Rhabditida</taxon>
        <taxon>Rhabditina</taxon>
        <taxon>Rhabditomorpha</taxon>
        <taxon>Strongyloidea</taxon>
        <taxon>Metastrongylidae</taxon>
        <taxon>Parelaphostrongylus</taxon>
    </lineage>
</organism>
<dbReference type="InterPro" id="IPR017850">
    <property type="entry name" value="Alkaline_phosphatase_core_sf"/>
</dbReference>
<dbReference type="AlphaFoldDB" id="A0AAD5WL18"/>
<dbReference type="SUPFAM" id="SSF53649">
    <property type="entry name" value="Alkaline phosphatase-like"/>
    <property type="match status" value="1"/>
</dbReference>
<dbReference type="Pfam" id="PF02995">
    <property type="entry name" value="DUF229"/>
    <property type="match status" value="2"/>
</dbReference>
<dbReference type="EMBL" id="JAHQIW010007468">
    <property type="protein sequence ID" value="KAJ1374554.1"/>
    <property type="molecule type" value="Genomic_DNA"/>
</dbReference>
<dbReference type="Gene3D" id="3.40.720.10">
    <property type="entry name" value="Alkaline Phosphatase, subunit A"/>
    <property type="match status" value="1"/>
</dbReference>